<keyword evidence="2" id="KW-1185">Reference proteome</keyword>
<dbReference type="RefSeq" id="WP_268781105.1">
    <property type="nucleotide sequence ID" value="NZ_JAPRAT010000033.1"/>
</dbReference>
<proteinExistence type="predicted"/>
<dbReference type="InterPro" id="IPR015305">
    <property type="entry name" value="DUF1961"/>
</dbReference>
<dbReference type="Gene3D" id="2.60.120.200">
    <property type="match status" value="1"/>
</dbReference>
<dbReference type="InterPro" id="IPR013320">
    <property type="entry name" value="ConA-like_dom_sf"/>
</dbReference>
<organism evidence="1 2">
    <name type="scientific">Natronobacillus azotifigens</name>
    <dbReference type="NCBI Taxonomy" id="472978"/>
    <lineage>
        <taxon>Bacteria</taxon>
        <taxon>Bacillati</taxon>
        <taxon>Bacillota</taxon>
        <taxon>Bacilli</taxon>
        <taxon>Bacillales</taxon>
        <taxon>Bacillaceae</taxon>
        <taxon>Natronobacillus</taxon>
    </lineage>
</organism>
<accession>A0A9J6RGR3</accession>
<comment type="caution">
    <text evidence="1">The sequence shown here is derived from an EMBL/GenBank/DDBJ whole genome shotgun (WGS) entry which is preliminary data.</text>
</comment>
<dbReference type="AlphaFoldDB" id="A0A9J6RGR3"/>
<protein>
    <submittedName>
        <fullName evidence="1">DUF1961 family protein</fullName>
    </submittedName>
</protein>
<dbReference type="EMBL" id="JAPRAT010000033">
    <property type="protein sequence ID" value="MCZ0704337.1"/>
    <property type="molecule type" value="Genomic_DNA"/>
</dbReference>
<gene>
    <name evidence="1" type="ORF">OWO01_14100</name>
</gene>
<name>A0A9J6RGR3_9BACI</name>
<reference evidence="1" key="1">
    <citation type="submission" date="2022-11" db="EMBL/GenBank/DDBJ databases">
        <title>WGS of Natronobacillus azotifigens 24KS-1, an anaerobic diazotrophic haloalkaliphile from soda-rich habitats.</title>
        <authorList>
            <person name="Sorokin D.Y."/>
            <person name="Merkel A.Y."/>
        </authorList>
    </citation>
    <scope>NUCLEOTIDE SEQUENCE</scope>
    <source>
        <strain evidence="1">24KS-1</strain>
    </source>
</reference>
<evidence type="ECO:0000313" key="1">
    <source>
        <dbReference type="EMBL" id="MCZ0704337.1"/>
    </source>
</evidence>
<dbReference type="Pfam" id="PF09224">
    <property type="entry name" value="DUF1961"/>
    <property type="match status" value="1"/>
</dbReference>
<dbReference type="Proteomes" id="UP001084197">
    <property type="component" value="Unassembled WGS sequence"/>
</dbReference>
<sequence length="230" mass="27046">MQHFHFKKGSLLYENHFKTMADLADFVAEGEVDYQITDEGLMLSAKKSSGVNGDFSHWLFWLNKDFPDRIMIEWSFTPIEEPGLCMLFFSATGERGEDLFSEHLKKRTGHYPQYHSSDIHTYHLSYFRRKWQDEREFCTCNLRKSTGFHLVAQGADPIPTVADAKEDYRLRLVKFDHYIQFSIDDLVVLEWEDDGYTYGSLLSAGKIGFRQMAPMKARYRRLQVYQAETY</sequence>
<evidence type="ECO:0000313" key="2">
    <source>
        <dbReference type="Proteomes" id="UP001084197"/>
    </source>
</evidence>
<dbReference type="SUPFAM" id="SSF49899">
    <property type="entry name" value="Concanavalin A-like lectins/glucanases"/>
    <property type="match status" value="1"/>
</dbReference>